<dbReference type="Gene3D" id="3.90.180.10">
    <property type="entry name" value="Medium-chain alcohol dehydrogenases, catalytic domain"/>
    <property type="match status" value="1"/>
</dbReference>
<protein>
    <submittedName>
        <fullName evidence="8">Alcohol dehydrogenase</fullName>
    </submittedName>
</protein>
<dbReference type="SMART" id="SM00829">
    <property type="entry name" value="PKS_ER"/>
    <property type="match status" value="1"/>
</dbReference>
<dbReference type="GO" id="GO:0003723">
    <property type="term" value="F:RNA binding"/>
    <property type="evidence" value="ECO:0007669"/>
    <property type="project" value="UniProtKB-KW"/>
</dbReference>
<evidence type="ECO:0000256" key="5">
    <source>
        <dbReference type="ARBA" id="ARBA00022884"/>
    </source>
</evidence>
<evidence type="ECO:0000259" key="7">
    <source>
        <dbReference type="SMART" id="SM00829"/>
    </source>
</evidence>
<dbReference type="Pfam" id="PF00107">
    <property type="entry name" value="ADH_zinc_N"/>
    <property type="match status" value="1"/>
</dbReference>
<accession>F5Z765</accession>
<reference evidence="8 9" key="1">
    <citation type="journal article" date="2011" name="J. Bacteriol.">
        <title>Complete genome sequence of the polycyclic aromatic hydrocarbon-degrading bacterium Alteromonas sp. strain SN2.</title>
        <authorList>
            <person name="Jin H.M."/>
            <person name="Jeong H."/>
            <person name="Moon E.J."/>
            <person name="Math R.K."/>
            <person name="Lee K."/>
            <person name="Kim H.J."/>
            <person name="Jeon C.O."/>
            <person name="Oh T.K."/>
            <person name="Kim J.F."/>
        </authorList>
    </citation>
    <scope>NUCLEOTIDE SEQUENCE [LARGE SCALE GENOMIC DNA]</scope>
    <source>
        <strain evidence="9">JCM 17741 / KACC 18427 / KCTC 11700BP / SN2</strain>
    </source>
</reference>
<dbReference type="Proteomes" id="UP000000683">
    <property type="component" value="Chromosome"/>
</dbReference>
<keyword evidence="6" id="KW-0007">Acetylation</keyword>
<dbReference type="PANTHER" id="PTHR44154:SF1">
    <property type="entry name" value="QUINONE OXIDOREDUCTASE"/>
    <property type="match status" value="1"/>
</dbReference>
<evidence type="ECO:0000256" key="6">
    <source>
        <dbReference type="ARBA" id="ARBA00022990"/>
    </source>
</evidence>
<keyword evidence="9" id="KW-1185">Reference proteome</keyword>
<dbReference type="GO" id="GO:0016491">
    <property type="term" value="F:oxidoreductase activity"/>
    <property type="evidence" value="ECO:0007669"/>
    <property type="project" value="InterPro"/>
</dbReference>
<dbReference type="Pfam" id="PF08240">
    <property type="entry name" value="ADH_N"/>
    <property type="match status" value="1"/>
</dbReference>
<dbReference type="CDD" id="cd08274">
    <property type="entry name" value="MDR9"/>
    <property type="match status" value="1"/>
</dbReference>
<dbReference type="RefSeq" id="WP_013783848.1">
    <property type="nucleotide sequence ID" value="NC_015554.1"/>
</dbReference>
<gene>
    <name evidence="8" type="ordered locus">ambt_06865</name>
</gene>
<evidence type="ECO:0000313" key="9">
    <source>
        <dbReference type="Proteomes" id="UP000000683"/>
    </source>
</evidence>
<dbReference type="InterPro" id="IPR020843">
    <property type="entry name" value="ER"/>
</dbReference>
<dbReference type="InterPro" id="IPR013149">
    <property type="entry name" value="ADH-like_C"/>
</dbReference>
<keyword evidence="4" id="KW-0521">NADP</keyword>
<evidence type="ECO:0000313" key="8">
    <source>
        <dbReference type="EMBL" id="AEF02908.1"/>
    </source>
</evidence>
<comment type="subunit">
    <text evidence="2">Homotetramer.</text>
</comment>
<organism evidence="8 9">
    <name type="scientific">Alteromonas naphthalenivorans</name>
    <dbReference type="NCBI Taxonomy" id="715451"/>
    <lineage>
        <taxon>Bacteria</taxon>
        <taxon>Pseudomonadati</taxon>
        <taxon>Pseudomonadota</taxon>
        <taxon>Gammaproteobacteria</taxon>
        <taxon>Alteromonadales</taxon>
        <taxon>Alteromonadaceae</taxon>
        <taxon>Alteromonas/Salinimonas group</taxon>
        <taxon>Alteromonas</taxon>
    </lineage>
</organism>
<evidence type="ECO:0000256" key="4">
    <source>
        <dbReference type="ARBA" id="ARBA00022857"/>
    </source>
</evidence>
<dbReference type="SUPFAM" id="SSF50129">
    <property type="entry name" value="GroES-like"/>
    <property type="match status" value="1"/>
</dbReference>
<keyword evidence="3" id="KW-0963">Cytoplasm</keyword>
<dbReference type="SUPFAM" id="SSF51735">
    <property type="entry name" value="NAD(P)-binding Rossmann-fold domains"/>
    <property type="match status" value="1"/>
</dbReference>
<dbReference type="PROSITE" id="PS01162">
    <property type="entry name" value="QOR_ZETA_CRYSTAL"/>
    <property type="match status" value="1"/>
</dbReference>
<dbReference type="InterPro" id="IPR011032">
    <property type="entry name" value="GroES-like_sf"/>
</dbReference>
<dbReference type="KEGG" id="alt:ambt_06865"/>
<dbReference type="GO" id="GO:0005737">
    <property type="term" value="C:cytoplasm"/>
    <property type="evidence" value="ECO:0007669"/>
    <property type="project" value="UniProtKB-SubCell"/>
</dbReference>
<evidence type="ECO:0000256" key="3">
    <source>
        <dbReference type="ARBA" id="ARBA00022490"/>
    </source>
</evidence>
<dbReference type="Gene3D" id="3.40.50.720">
    <property type="entry name" value="NAD(P)-binding Rossmann-like Domain"/>
    <property type="match status" value="1"/>
</dbReference>
<dbReference type="HOGENOM" id="CLU_026673_3_4_6"/>
<sequence>MSQLPTQMKGLVLTHHGDLDALSIRSDIPVPVPGATDVVIKVAAAGVNNTDINTRNGWYTKGDVDDDVESWNGAPFALPRIQGADVCGYIVAVGSDVDTARIGERVIIEPCLTEVDGVELSAPWYFGSECDGGFAEYTKVAEKHALAVNTSMSDTELASFPCSYSTAENMLHRANVVEGDRVLITGASGGVGSAAVQLAKARGATVVAITSESKQEALRTLGADDTLTRDCNWLAYAKDKPFDVVIDLVAGPRWPELLDMMKPFGRYAVSGAIAGHTVPLDVRTLYLKDLQLLGCTVLSEGVFANLVKRIEKGDISALVSKTYPIDEIKQAQIDFEQKAHIGKLVLTF</sequence>
<dbReference type="InterPro" id="IPR013154">
    <property type="entry name" value="ADH-like_N"/>
</dbReference>
<dbReference type="InterPro" id="IPR002364">
    <property type="entry name" value="Quin_OxRdtase/zeta-crystal_CS"/>
</dbReference>
<dbReference type="AlphaFoldDB" id="F5Z765"/>
<dbReference type="eggNOG" id="COG0604">
    <property type="taxonomic scope" value="Bacteria"/>
</dbReference>
<dbReference type="GO" id="GO:0008270">
    <property type="term" value="F:zinc ion binding"/>
    <property type="evidence" value="ECO:0007669"/>
    <property type="project" value="InterPro"/>
</dbReference>
<evidence type="ECO:0000256" key="2">
    <source>
        <dbReference type="ARBA" id="ARBA00011881"/>
    </source>
</evidence>
<keyword evidence="5" id="KW-0694">RNA-binding</keyword>
<dbReference type="InterPro" id="IPR036291">
    <property type="entry name" value="NAD(P)-bd_dom_sf"/>
</dbReference>
<evidence type="ECO:0000256" key="1">
    <source>
        <dbReference type="ARBA" id="ARBA00004496"/>
    </source>
</evidence>
<proteinExistence type="predicted"/>
<dbReference type="EMBL" id="CP002339">
    <property type="protein sequence ID" value="AEF02908.1"/>
    <property type="molecule type" value="Genomic_DNA"/>
</dbReference>
<dbReference type="OrthoDB" id="9788224at2"/>
<dbReference type="InterPro" id="IPR051603">
    <property type="entry name" value="Zinc-ADH_QOR/CCCR"/>
</dbReference>
<dbReference type="PANTHER" id="PTHR44154">
    <property type="entry name" value="QUINONE OXIDOREDUCTASE"/>
    <property type="match status" value="1"/>
</dbReference>
<name>F5Z765_ALTNA</name>
<feature type="domain" description="Enoyl reductase (ER)" evidence="7">
    <location>
        <begin position="17"/>
        <end position="346"/>
    </location>
</feature>
<comment type="subcellular location">
    <subcellularLocation>
        <location evidence="1">Cytoplasm</location>
    </subcellularLocation>
</comment>